<evidence type="ECO:0000313" key="1">
    <source>
        <dbReference type="EMBL" id="CDW18277.1"/>
    </source>
</evidence>
<name>A0A0K2SY32_LEPSM</name>
<sequence>MSSECTRPSNLL</sequence>
<protein>
    <submittedName>
        <fullName evidence="1">Uncharacterized protein</fullName>
    </submittedName>
</protein>
<organism evidence="1">
    <name type="scientific">Lepeophtheirus salmonis</name>
    <name type="common">Salmon louse</name>
    <name type="synonym">Caligus salmonis</name>
    <dbReference type="NCBI Taxonomy" id="72036"/>
    <lineage>
        <taxon>Eukaryota</taxon>
        <taxon>Metazoa</taxon>
        <taxon>Ecdysozoa</taxon>
        <taxon>Arthropoda</taxon>
        <taxon>Crustacea</taxon>
        <taxon>Multicrustacea</taxon>
        <taxon>Hexanauplia</taxon>
        <taxon>Copepoda</taxon>
        <taxon>Siphonostomatoida</taxon>
        <taxon>Caligidae</taxon>
        <taxon>Lepeophtheirus</taxon>
    </lineage>
</organism>
<accession>A0A0K2SY32</accession>
<dbReference type="EMBL" id="HACA01000916">
    <property type="protein sequence ID" value="CDW18277.1"/>
    <property type="molecule type" value="Transcribed_RNA"/>
</dbReference>
<proteinExistence type="predicted"/>
<reference evidence="1" key="1">
    <citation type="submission" date="2014-05" db="EMBL/GenBank/DDBJ databases">
        <authorList>
            <person name="Chronopoulou M."/>
        </authorList>
    </citation>
    <scope>NUCLEOTIDE SEQUENCE</scope>
    <source>
        <tissue evidence="1">Whole organism</tissue>
    </source>
</reference>